<protein>
    <recommendedName>
        <fullName evidence="2">ABC transporter domain-containing protein</fullName>
    </recommendedName>
</protein>
<comment type="caution">
    <text evidence="3">The sequence shown here is derived from an EMBL/GenBank/DDBJ whole genome shotgun (WGS) entry which is preliminary data.</text>
</comment>
<evidence type="ECO:0000313" key="3">
    <source>
        <dbReference type="EMBL" id="KZN58812.1"/>
    </source>
</evidence>
<name>A0A167I290_9GAMM</name>
<accession>A0A167I290</accession>
<dbReference type="GO" id="GO:0016887">
    <property type="term" value="F:ATP hydrolysis activity"/>
    <property type="evidence" value="ECO:0007669"/>
    <property type="project" value="InterPro"/>
</dbReference>
<evidence type="ECO:0000256" key="1">
    <source>
        <dbReference type="ARBA" id="ARBA00005417"/>
    </source>
</evidence>
<dbReference type="InterPro" id="IPR003439">
    <property type="entry name" value="ABC_transporter-like_ATP-bd"/>
</dbReference>
<dbReference type="PANTHER" id="PTHR42798">
    <property type="entry name" value="LIPOPROTEIN-RELEASING SYSTEM ATP-BINDING PROTEIN LOLD"/>
    <property type="match status" value="1"/>
</dbReference>
<dbReference type="PANTHER" id="PTHR42798:SF7">
    <property type="entry name" value="ALPHA-D-RIBOSE 1-METHYLPHOSPHONATE 5-TRIPHOSPHATE SYNTHASE SUBUNIT PHNL"/>
    <property type="match status" value="1"/>
</dbReference>
<dbReference type="Proteomes" id="UP000076587">
    <property type="component" value="Unassembled WGS sequence"/>
</dbReference>
<dbReference type="InterPro" id="IPR027417">
    <property type="entry name" value="P-loop_NTPase"/>
</dbReference>
<gene>
    <name evidence="3" type="ORF">N482_00050</name>
</gene>
<dbReference type="AlphaFoldDB" id="A0A167I290"/>
<dbReference type="EMBL" id="AUXT01000001">
    <property type="protein sequence ID" value="KZN58812.1"/>
    <property type="molecule type" value="Genomic_DNA"/>
</dbReference>
<dbReference type="GO" id="GO:0005524">
    <property type="term" value="F:ATP binding"/>
    <property type="evidence" value="ECO:0007669"/>
    <property type="project" value="InterPro"/>
</dbReference>
<evidence type="ECO:0000313" key="4">
    <source>
        <dbReference type="Proteomes" id="UP000076587"/>
    </source>
</evidence>
<evidence type="ECO:0000259" key="2">
    <source>
        <dbReference type="Pfam" id="PF00005"/>
    </source>
</evidence>
<dbReference type="RefSeq" id="WP_196763612.1">
    <property type="nucleotide sequence ID" value="NZ_AUXT01000001.1"/>
</dbReference>
<organism evidence="3 4">
    <name type="scientific">Pseudoalteromonas luteoviolacea NCIMB 1942</name>
    <dbReference type="NCBI Taxonomy" id="1365253"/>
    <lineage>
        <taxon>Bacteria</taxon>
        <taxon>Pseudomonadati</taxon>
        <taxon>Pseudomonadota</taxon>
        <taxon>Gammaproteobacteria</taxon>
        <taxon>Alteromonadales</taxon>
        <taxon>Pseudoalteromonadaceae</taxon>
        <taxon>Pseudoalteromonas</taxon>
    </lineage>
</organism>
<dbReference type="Gene3D" id="3.40.50.300">
    <property type="entry name" value="P-loop containing nucleotide triphosphate hydrolases"/>
    <property type="match status" value="1"/>
</dbReference>
<reference evidence="3 4" key="1">
    <citation type="submission" date="2013-07" db="EMBL/GenBank/DDBJ databases">
        <title>Comparative Genomic and Metabolomic Analysis of Twelve Strains of Pseudoalteromonas luteoviolacea.</title>
        <authorList>
            <person name="Vynne N.G."/>
            <person name="Mansson M."/>
            <person name="Gram L."/>
        </authorList>
    </citation>
    <scope>NUCLEOTIDE SEQUENCE [LARGE SCALE GENOMIC DNA]</scope>
    <source>
        <strain evidence="3 4">NCIMB 1942</strain>
    </source>
</reference>
<sequence length="70" mass="7504">MCLTSRAHHKPHQLSGGQQQRAAIARALVGEPAIVLADEPTGSLDSSKAEKIMNYLKSFNNQETTVDGNA</sequence>
<proteinExistence type="inferred from homology"/>
<dbReference type="Pfam" id="PF00005">
    <property type="entry name" value="ABC_tran"/>
    <property type="match status" value="1"/>
</dbReference>
<feature type="domain" description="ABC transporter" evidence="2">
    <location>
        <begin position="5"/>
        <end position="41"/>
    </location>
</feature>
<dbReference type="SUPFAM" id="SSF52540">
    <property type="entry name" value="P-loop containing nucleoside triphosphate hydrolases"/>
    <property type="match status" value="1"/>
</dbReference>
<comment type="similarity">
    <text evidence="1">Belongs to the ABC transporter superfamily.</text>
</comment>